<organism evidence="4 5">
    <name type="scientific">Rathayibacter toxicus</name>
    <dbReference type="NCBI Taxonomy" id="145458"/>
    <lineage>
        <taxon>Bacteria</taxon>
        <taxon>Bacillati</taxon>
        <taxon>Actinomycetota</taxon>
        <taxon>Actinomycetes</taxon>
        <taxon>Micrococcales</taxon>
        <taxon>Microbacteriaceae</taxon>
        <taxon>Rathayibacter</taxon>
    </lineage>
</organism>
<feature type="transmembrane region" description="Helical" evidence="2">
    <location>
        <begin position="397"/>
        <end position="419"/>
    </location>
</feature>
<dbReference type="EMBL" id="LBFI01000024">
    <property type="protein sequence ID" value="KKM46341.1"/>
    <property type="molecule type" value="Genomic_DNA"/>
</dbReference>
<feature type="transmembrane region" description="Helical" evidence="2">
    <location>
        <begin position="597"/>
        <end position="617"/>
    </location>
</feature>
<sequence length="685" mass="69360">MSLLVLLLAVVAAGLIAPTAHATSLTITSPASGAVVHDGAVTAKGAGTVGDQIQVGLGGHADPLCMATVIADGSWSCPLHLPDGRNTLTAVELLAAGGTSSTSVEIAVLSAPIIQSADGMAKSAGSVRGTAYPGASVAATATNGASCLATVDSTGAWFCQLAPTPPPGSYQVTATQNASFAGKTASPVSNTVTLVVDTVAPTTPTLTSPTSGASLPIIDASYSGSGVDGSRTYVYVDRVMTCEATVNAGEWSCTGGSITAGPHRVSAIAGSAAGNYSPPSPWIDVVFAAPSSPTPPPDPDTTNPDPSHTPQAATPTPEKAAPAPNAPATPTHPDRSAPTPPDHSDDGATATPMPHVGPDSAAPEPPATSTTTGGWNDATRMTTALAADTSIGTITGWLRALALALLTVALIMAPARLAMAGRAPRTWRLTGRNRAAVEYEDRPRAVPVPPLVTMIGMIGSAAVLALFSGHVDGQPAYLRLLIALIVAVGVVNTTAVGIPVILGKRLGMDGIRASATPSALVLVVGAALLSRFAGLDPAFLFGVVIGLVLPTNTSTRNRARLETLRVLSLLTLAGVTWGVSTLMVTDGSLAAMFVAEVLNATTLLAVGSSVVLLLPLGRRAGHNILRWSLAIWLGLTLLATTMLFLLLSPTITAWWSEGSGAPLAFATISFSAICISAWAWRRYVE</sequence>
<dbReference type="eggNOG" id="COG2911">
    <property type="taxonomic scope" value="Bacteria"/>
</dbReference>
<dbReference type="InterPro" id="IPR013783">
    <property type="entry name" value="Ig-like_fold"/>
</dbReference>
<proteinExistence type="predicted"/>
<feature type="transmembrane region" description="Helical" evidence="2">
    <location>
        <begin position="538"/>
        <end position="554"/>
    </location>
</feature>
<evidence type="ECO:0000313" key="5">
    <source>
        <dbReference type="Proteomes" id="UP000052979"/>
    </source>
</evidence>
<feature type="transmembrane region" description="Helical" evidence="2">
    <location>
        <begin position="629"/>
        <end position="655"/>
    </location>
</feature>
<keyword evidence="2" id="KW-1133">Transmembrane helix</keyword>
<feature type="transmembrane region" description="Helical" evidence="2">
    <location>
        <begin position="566"/>
        <end position="585"/>
    </location>
</feature>
<protein>
    <recommendedName>
        <fullName evidence="6">Bacterial Ig-like domain-containing protein</fullName>
    </recommendedName>
</protein>
<keyword evidence="2" id="KW-0472">Membrane</keyword>
<keyword evidence="3" id="KW-0732">Signal</keyword>
<evidence type="ECO:0000313" key="4">
    <source>
        <dbReference type="EMBL" id="KKM46341.1"/>
    </source>
</evidence>
<keyword evidence="5" id="KW-1185">Reference proteome</keyword>
<feature type="chain" id="PRO_5009806076" description="Bacterial Ig-like domain-containing protein" evidence="3">
    <location>
        <begin position="23"/>
        <end position="685"/>
    </location>
</feature>
<evidence type="ECO:0000256" key="1">
    <source>
        <dbReference type="SAM" id="MobiDB-lite"/>
    </source>
</evidence>
<evidence type="ECO:0000256" key="2">
    <source>
        <dbReference type="SAM" id="Phobius"/>
    </source>
</evidence>
<evidence type="ECO:0000256" key="3">
    <source>
        <dbReference type="SAM" id="SignalP"/>
    </source>
</evidence>
<dbReference type="AlphaFoldDB" id="A0A0U1PUJ1"/>
<dbReference type="Gene3D" id="2.60.40.10">
    <property type="entry name" value="Immunoglobulins"/>
    <property type="match status" value="2"/>
</dbReference>
<feature type="compositionally biased region" description="Low complexity" evidence="1">
    <location>
        <begin position="300"/>
        <end position="331"/>
    </location>
</feature>
<feature type="transmembrane region" description="Helical" evidence="2">
    <location>
        <begin position="451"/>
        <end position="471"/>
    </location>
</feature>
<name>A0A0U1PUJ1_9MICO</name>
<feature type="region of interest" description="Disordered" evidence="1">
    <location>
        <begin position="286"/>
        <end position="376"/>
    </location>
</feature>
<feature type="transmembrane region" description="Helical" evidence="2">
    <location>
        <begin position="514"/>
        <end position="532"/>
    </location>
</feature>
<dbReference type="GO" id="GO:0005975">
    <property type="term" value="P:carbohydrate metabolic process"/>
    <property type="evidence" value="ECO:0007669"/>
    <property type="project" value="UniProtKB-ARBA"/>
</dbReference>
<feature type="signal peptide" evidence="3">
    <location>
        <begin position="1"/>
        <end position="22"/>
    </location>
</feature>
<keyword evidence="2" id="KW-0812">Transmembrane</keyword>
<comment type="caution">
    <text evidence="4">The sequence shown here is derived from an EMBL/GenBank/DDBJ whole genome shotgun (WGS) entry which is preliminary data.</text>
</comment>
<dbReference type="Proteomes" id="UP000052979">
    <property type="component" value="Unassembled WGS sequence"/>
</dbReference>
<accession>A0A0U1PUJ1</accession>
<dbReference type="PATRIC" id="fig|145458.8.peg.1086"/>
<evidence type="ECO:0008006" key="6">
    <source>
        <dbReference type="Google" id="ProtNLM"/>
    </source>
</evidence>
<feature type="compositionally biased region" description="Low complexity" evidence="1">
    <location>
        <begin position="358"/>
        <end position="372"/>
    </location>
</feature>
<dbReference type="KEGG" id="rtc:APU90_02700"/>
<reference evidence="4 5" key="1">
    <citation type="submission" date="2015-04" db="EMBL/GenBank/DDBJ databases">
        <title>Draft genome sequence of Rathayibacter toxicus strain FH-142 (AKA 70134 or CS 32), a Western Australian isolate.</title>
        <authorList>
            <consortium name="Consortium for Microbial Forensics and Genomics (microFORGE)"/>
            <person name="Knight B.M."/>
            <person name="Roberts D.P."/>
            <person name="Lin D."/>
            <person name="Hari K."/>
            <person name="Fletcher J."/>
            <person name="Melcher U."/>
            <person name="Blagden T."/>
            <person name="Luster D.G."/>
            <person name="Sechler A.J."/>
            <person name="Schneider W.L."/>
            <person name="Winegar R.A."/>
        </authorList>
    </citation>
    <scope>NUCLEOTIDE SEQUENCE [LARGE SCALE GENOMIC DNA]</scope>
    <source>
        <strain evidence="4 5">FH142</strain>
    </source>
</reference>
<gene>
    <name evidence="4" type="ORF">VT73_04795</name>
</gene>
<dbReference type="RefSeq" id="WP_046521611.1">
    <property type="nucleotide sequence ID" value="NZ_CP013292.1"/>
</dbReference>
<dbReference type="STRING" id="145458.APU90_02700"/>
<feature type="transmembrane region" description="Helical" evidence="2">
    <location>
        <begin position="477"/>
        <end position="502"/>
    </location>
</feature>
<feature type="transmembrane region" description="Helical" evidence="2">
    <location>
        <begin position="661"/>
        <end position="680"/>
    </location>
</feature>